<reference evidence="2 3" key="1">
    <citation type="journal article" date="2020" name="Genome Biol. Evol.">
        <title>Comparative genomics of Sclerotiniaceae.</title>
        <authorList>
            <person name="Valero Jimenez C.A."/>
            <person name="Steentjes M."/>
            <person name="Scholten O.E."/>
            <person name="Van Kan J.A.L."/>
        </authorList>
    </citation>
    <scope>NUCLEOTIDE SEQUENCE [LARGE SCALE GENOMIC DNA]</scope>
    <source>
        <strain evidence="2 3">B1</strain>
    </source>
</reference>
<dbReference type="GeneID" id="62234405"/>
<evidence type="ECO:0000313" key="3">
    <source>
        <dbReference type="Proteomes" id="UP000783213"/>
    </source>
</evidence>
<keyword evidence="3" id="KW-1185">Reference proteome</keyword>
<proteinExistence type="predicted"/>
<sequence length="62" mass="6816">MIFSKVHPSSQQIIKETVDANQDNSPYQLILVQRSAYSAGYQHQQQASAGQITNDGVNNQAP</sequence>
<gene>
    <name evidence="2" type="ORF">EAE98_007632</name>
</gene>
<evidence type="ECO:0000313" key="2">
    <source>
        <dbReference type="EMBL" id="KAF7923814.1"/>
    </source>
</evidence>
<dbReference type="Proteomes" id="UP000783213">
    <property type="component" value="Unassembled WGS sequence"/>
</dbReference>
<dbReference type="EMBL" id="RCSX01000018">
    <property type="protein sequence ID" value="KAF7923814.1"/>
    <property type="molecule type" value="Genomic_DNA"/>
</dbReference>
<evidence type="ECO:0000256" key="1">
    <source>
        <dbReference type="SAM" id="MobiDB-lite"/>
    </source>
</evidence>
<dbReference type="RefSeq" id="XP_038808433.1">
    <property type="nucleotide sequence ID" value="XM_038955255.1"/>
</dbReference>
<organism evidence="2 3">
    <name type="scientific">Botrytis deweyae</name>
    <dbReference type="NCBI Taxonomy" id="2478750"/>
    <lineage>
        <taxon>Eukaryota</taxon>
        <taxon>Fungi</taxon>
        <taxon>Dikarya</taxon>
        <taxon>Ascomycota</taxon>
        <taxon>Pezizomycotina</taxon>
        <taxon>Leotiomycetes</taxon>
        <taxon>Helotiales</taxon>
        <taxon>Sclerotiniaceae</taxon>
        <taxon>Botrytis</taxon>
    </lineage>
</organism>
<protein>
    <submittedName>
        <fullName evidence="2">Uncharacterized protein</fullName>
    </submittedName>
</protein>
<accession>A0ABQ7IGV9</accession>
<name>A0ABQ7IGV9_9HELO</name>
<feature type="region of interest" description="Disordered" evidence="1">
    <location>
        <begin position="42"/>
        <end position="62"/>
    </location>
</feature>
<comment type="caution">
    <text evidence="2">The sequence shown here is derived from an EMBL/GenBank/DDBJ whole genome shotgun (WGS) entry which is preliminary data.</text>
</comment>